<keyword evidence="1" id="KW-1133">Transmembrane helix</keyword>
<keyword evidence="1" id="KW-0472">Membrane</keyword>
<dbReference type="AlphaFoldDB" id="A0A7X1TLC2"/>
<organism evidence="2 3">
    <name type="scientific">Paraburkholderia franconis</name>
    <dbReference type="NCBI Taxonomy" id="2654983"/>
    <lineage>
        <taxon>Bacteria</taxon>
        <taxon>Pseudomonadati</taxon>
        <taxon>Pseudomonadota</taxon>
        <taxon>Betaproteobacteria</taxon>
        <taxon>Burkholderiales</taxon>
        <taxon>Burkholderiaceae</taxon>
        <taxon>Paraburkholderia</taxon>
    </lineage>
</organism>
<feature type="transmembrane region" description="Helical" evidence="1">
    <location>
        <begin position="50"/>
        <end position="71"/>
    </location>
</feature>
<evidence type="ECO:0000313" key="3">
    <source>
        <dbReference type="Proteomes" id="UP000484381"/>
    </source>
</evidence>
<feature type="transmembrane region" description="Helical" evidence="1">
    <location>
        <begin position="20"/>
        <end position="44"/>
    </location>
</feature>
<sequence length="83" mass="8987">MSNSSSPGVTHDSRWRAYVWGALAALTCPCHLPVLLVVLSGTAAGAFVNAHWGVAALALLALFFVFLTRALQAFRRLHRLPRS</sequence>
<proteinExistence type="predicted"/>
<evidence type="ECO:0000313" key="2">
    <source>
        <dbReference type="EMBL" id="MPW23622.1"/>
    </source>
</evidence>
<keyword evidence="3" id="KW-1185">Reference proteome</keyword>
<name>A0A7X1TLC2_9BURK</name>
<keyword evidence="1" id="KW-0812">Transmembrane</keyword>
<gene>
    <name evidence="2" type="primary">merE</name>
    <name evidence="2" type="ORF">GCT13_44640</name>
</gene>
<evidence type="ECO:0000256" key="1">
    <source>
        <dbReference type="SAM" id="Phobius"/>
    </source>
</evidence>
<comment type="caution">
    <text evidence="2">The sequence shown here is derived from an EMBL/GenBank/DDBJ whole genome shotgun (WGS) entry which is preliminary data.</text>
</comment>
<dbReference type="GO" id="GO:0015097">
    <property type="term" value="F:mercury ion transmembrane transporter activity"/>
    <property type="evidence" value="ECO:0007669"/>
    <property type="project" value="InterPro"/>
</dbReference>
<dbReference type="Proteomes" id="UP000484381">
    <property type="component" value="Unassembled WGS sequence"/>
</dbReference>
<dbReference type="InterPro" id="IPR007746">
    <property type="entry name" value="MerE"/>
</dbReference>
<protein>
    <submittedName>
        <fullName evidence="2">Broad-spectrum mercury transporter MerE</fullName>
    </submittedName>
</protein>
<reference evidence="2 3" key="1">
    <citation type="submission" date="2019-10" db="EMBL/GenBank/DDBJ databases">
        <title>Paraburkholderia sp. isolated from nodules of Mimosa pudica from Brazilian Atlantic Forest soils.</title>
        <authorList>
            <person name="Paulitsch F."/>
            <person name="Hungria M."/>
            <person name="Dall'Agnol R."/>
        </authorList>
    </citation>
    <scope>NUCLEOTIDE SEQUENCE [LARGE SCALE GENOMIC DNA]</scope>
    <source>
        <strain evidence="2 3">CNPSo 3157</strain>
    </source>
</reference>
<dbReference type="EMBL" id="WHNP01000123">
    <property type="protein sequence ID" value="MPW23622.1"/>
    <property type="molecule type" value="Genomic_DNA"/>
</dbReference>
<accession>A0A7X1TLC2</accession>
<dbReference type="NCBIfam" id="NF010310">
    <property type="entry name" value="PRK13747.1"/>
    <property type="match status" value="1"/>
</dbReference>
<dbReference type="Pfam" id="PF05052">
    <property type="entry name" value="MerE"/>
    <property type="match status" value="1"/>
</dbReference>
<dbReference type="RefSeq" id="WP_152768100.1">
    <property type="nucleotide sequence ID" value="NZ_WHNP01000123.1"/>
</dbReference>
<dbReference type="GO" id="GO:0016020">
    <property type="term" value="C:membrane"/>
    <property type="evidence" value="ECO:0007669"/>
    <property type="project" value="InterPro"/>
</dbReference>